<evidence type="ECO:0000256" key="1">
    <source>
        <dbReference type="ARBA" id="ARBA00008956"/>
    </source>
</evidence>
<feature type="compositionally biased region" description="Low complexity" evidence="7">
    <location>
        <begin position="367"/>
        <end position="383"/>
    </location>
</feature>
<dbReference type="GO" id="GO:0009908">
    <property type="term" value="P:flower development"/>
    <property type="evidence" value="ECO:0007669"/>
    <property type="project" value="UniProtKB-KW"/>
</dbReference>
<reference evidence="8 9" key="1">
    <citation type="journal article" date="2023" name="G3 (Bethesda)">
        <title>A chromosome-length genome assembly and annotation of blackberry (Rubus argutus, cv. 'Hillquist').</title>
        <authorList>
            <person name="Bruna T."/>
            <person name="Aryal R."/>
            <person name="Dudchenko O."/>
            <person name="Sargent D.J."/>
            <person name="Mead D."/>
            <person name="Buti M."/>
            <person name="Cavallini A."/>
            <person name="Hytonen T."/>
            <person name="Andres J."/>
            <person name="Pham M."/>
            <person name="Weisz D."/>
            <person name="Mascagni F."/>
            <person name="Usai G."/>
            <person name="Natali L."/>
            <person name="Bassil N."/>
            <person name="Fernandez G.E."/>
            <person name="Lomsadze A."/>
            <person name="Armour M."/>
            <person name="Olukolu B."/>
            <person name="Poorten T."/>
            <person name="Britton C."/>
            <person name="Davik J."/>
            <person name="Ashrafi H."/>
            <person name="Aiden E.L."/>
            <person name="Borodovsky M."/>
            <person name="Worthington M."/>
        </authorList>
    </citation>
    <scope>NUCLEOTIDE SEQUENCE [LARGE SCALE GENOMIC DNA]</scope>
    <source>
        <strain evidence="8">PI 553951</strain>
    </source>
</reference>
<protein>
    <recommendedName>
        <fullName evidence="5">FRIGIDA-like protein</fullName>
    </recommendedName>
</protein>
<dbReference type="PANTHER" id="PTHR31791">
    <property type="entry name" value="FRIGIDA-LIKE PROTEIN 3-RELATED"/>
    <property type="match status" value="1"/>
</dbReference>
<evidence type="ECO:0000313" key="9">
    <source>
        <dbReference type="Proteomes" id="UP001457282"/>
    </source>
</evidence>
<evidence type="ECO:0000256" key="2">
    <source>
        <dbReference type="ARBA" id="ARBA00022473"/>
    </source>
</evidence>
<keyword evidence="3 5" id="KW-0221">Differentiation</keyword>
<comment type="similarity">
    <text evidence="1 5">Belongs to the Frigida family.</text>
</comment>
<evidence type="ECO:0000256" key="3">
    <source>
        <dbReference type="ARBA" id="ARBA00022782"/>
    </source>
</evidence>
<keyword evidence="4 5" id="KW-0287">Flowering</keyword>
<dbReference type="InterPro" id="IPR012474">
    <property type="entry name" value="Frigida"/>
</dbReference>
<keyword evidence="2 5" id="KW-0217">Developmental protein</keyword>
<organism evidence="8 9">
    <name type="scientific">Rubus argutus</name>
    <name type="common">Southern blackberry</name>
    <dbReference type="NCBI Taxonomy" id="59490"/>
    <lineage>
        <taxon>Eukaryota</taxon>
        <taxon>Viridiplantae</taxon>
        <taxon>Streptophyta</taxon>
        <taxon>Embryophyta</taxon>
        <taxon>Tracheophyta</taxon>
        <taxon>Spermatophyta</taxon>
        <taxon>Magnoliopsida</taxon>
        <taxon>eudicotyledons</taxon>
        <taxon>Gunneridae</taxon>
        <taxon>Pentapetalae</taxon>
        <taxon>rosids</taxon>
        <taxon>fabids</taxon>
        <taxon>Rosales</taxon>
        <taxon>Rosaceae</taxon>
        <taxon>Rosoideae</taxon>
        <taxon>Rosoideae incertae sedis</taxon>
        <taxon>Rubus</taxon>
    </lineage>
</organism>
<dbReference type="GO" id="GO:0030154">
    <property type="term" value="P:cell differentiation"/>
    <property type="evidence" value="ECO:0007669"/>
    <property type="project" value="UniProtKB-KW"/>
</dbReference>
<sequence length="782" mass="90673">MENMASDLKALELQKSIGKTYETLQSQASSMLVFTLQWKELEDHFESSRVELQSRFKELQDCKKKLEAEKSSLNLQRESRVDELLGIEKVIEEKQNEVKDSKNCLNSLQSEIDAKEKQFSEVERVLGAKERQMEKRIQERTMQLNEVERNIQEKLKEVEAKEEEVNKYREEIKAAKRSIEECDRSMKPKEEKLNQIKRSIEEKSKLVELIEDQKKVFDSTEKRMKQEQILREDRLKEEVKLKEQKKSVVEGSKTLKSREELKREMEFKVKDHCLRKKSMEEWSCELELKERELASKEKQLDWMDKNTLNVFQLKEKELESLEKKLASDSQRLQLKAEQLEEQAKELELTKKQFDEMKVKSEPLENTPADNNAIDSSSASDPSNINIRDGRGLQLFMCEHLKRCDLMTNKISSVLQQESSEPAKLVLDAMQGFHPSNSTVNNREFDLVLIRRTCIRLLEELNKVSPRINCQVREEAMKLASDWKAKMTVGSESWLESLGFLRLVTTYELTSAYDANELQRIDIVAQHEQATDKAPANNNMSVAPLKIEKAVSPATATFSSPNLQPTATAPAGAIGAIQNFIEKKRLIKAIGRIRKFKLFDKFPPVQILKEHVENAMKCRENSEIKDLLYQKDKIVAKGIADLRHAIQCIKHHKLESEYPCESIEKQIVVLKKFMEDRKHQHQKKRLCSTFAPSFQQNKHKIQRTSISVDRPYGFHPDYPNPSSPSYHGHFNIPSNNYPVQYRMPANSANCEFPGHNTGTYQSYPCPRLPGYGLQNPYSCKLLI</sequence>
<dbReference type="EMBL" id="JBEDUW010000006">
    <property type="protein sequence ID" value="KAK9919669.1"/>
    <property type="molecule type" value="Genomic_DNA"/>
</dbReference>
<dbReference type="Pfam" id="PF07899">
    <property type="entry name" value="Frigida"/>
    <property type="match status" value="2"/>
</dbReference>
<dbReference type="AlphaFoldDB" id="A0AAW1W6V2"/>
<comment type="caution">
    <text evidence="8">The sequence shown here is derived from an EMBL/GenBank/DDBJ whole genome shotgun (WGS) entry which is preliminary data.</text>
</comment>
<evidence type="ECO:0000256" key="5">
    <source>
        <dbReference type="RuleBase" id="RU364012"/>
    </source>
</evidence>
<evidence type="ECO:0000256" key="7">
    <source>
        <dbReference type="SAM" id="MobiDB-lite"/>
    </source>
</evidence>
<keyword evidence="6" id="KW-0175">Coiled coil</keyword>
<proteinExistence type="inferred from homology"/>
<feature type="region of interest" description="Disordered" evidence="7">
    <location>
        <begin position="357"/>
        <end position="383"/>
    </location>
</feature>
<keyword evidence="9" id="KW-1185">Reference proteome</keyword>
<accession>A0AAW1W6V2</accession>
<evidence type="ECO:0000256" key="6">
    <source>
        <dbReference type="SAM" id="Coils"/>
    </source>
</evidence>
<dbReference type="PANTHER" id="PTHR31791:SF70">
    <property type="entry name" value="FRIGIDA-LIKE PROTEIN"/>
    <property type="match status" value="1"/>
</dbReference>
<evidence type="ECO:0000256" key="4">
    <source>
        <dbReference type="ARBA" id="ARBA00023089"/>
    </source>
</evidence>
<feature type="coiled-coil region" evidence="6">
    <location>
        <begin position="49"/>
        <end position="245"/>
    </location>
</feature>
<gene>
    <name evidence="8" type="ORF">M0R45_028254</name>
</gene>
<dbReference type="Proteomes" id="UP001457282">
    <property type="component" value="Unassembled WGS sequence"/>
</dbReference>
<evidence type="ECO:0000313" key="8">
    <source>
        <dbReference type="EMBL" id="KAK9919669.1"/>
    </source>
</evidence>
<name>A0AAW1W6V2_RUBAR</name>